<evidence type="ECO:0000313" key="3">
    <source>
        <dbReference type="Proteomes" id="UP000002402"/>
    </source>
</evidence>
<feature type="domain" description="DUF6484" evidence="1">
    <location>
        <begin position="26"/>
        <end position="90"/>
    </location>
</feature>
<name>Q1DAK1_MYXXD</name>
<sequence>MSMPVGRPHAEPLGDAPRERIWGSRLGWLTGVDDNGRFLVDFGGNTEGPLPAKRTINLTSEVVRAAVATRQFAVLLFEDGDPRLPLVIGLEQGHSSTPLLDVMLDTAGIEPEPVPAPTEARVDGQRVEIEGKDEIVLRCGQASITMRSNGKVVIRGVYVETQSSGVNRIKGGSVQVN</sequence>
<evidence type="ECO:0000313" key="2">
    <source>
        <dbReference type="EMBL" id="ABF87285.1"/>
    </source>
</evidence>
<dbReference type="KEGG" id="mxa:MXAN_2094"/>
<accession>Q1DAK1</accession>
<reference evidence="2 3" key="1">
    <citation type="journal article" date="2006" name="Proc. Natl. Acad. Sci. U.S.A.">
        <title>Evolution of sensory complexity recorded in a myxobacterial genome.</title>
        <authorList>
            <person name="Goldman B.S."/>
            <person name="Nierman W.C."/>
            <person name="Kaiser D."/>
            <person name="Slater S.C."/>
            <person name="Durkin A.S."/>
            <person name="Eisen J.A."/>
            <person name="Ronning C.M."/>
            <person name="Barbazuk W.B."/>
            <person name="Blanchard M."/>
            <person name="Field C."/>
            <person name="Halling C."/>
            <person name="Hinkle G."/>
            <person name="Iartchuk O."/>
            <person name="Kim H.S."/>
            <person name="Mackenzie C."/>
            <person name="Madupu R."/>
            <person name="Miller N."/>
            <person name="Shvartsbeyn A."/>
            <person name="Sullivan S.A."/>
            <person name="Vaudin M."/>
            <person name="Wiegand R."/>
            <person name="Kaplan H.B."/>
        </authorList>
    </citation>
    <scope>NUCLEOTIDE SEQUENCE [LARGE SCALE GENOMIC DNA]</scope>
    <source>
        <strain evidence="3">DK1622</strain>
    </source>
</reference>
<dbReference type="EnsemblBacteria" id="ABF87285">
    <property type="protein sequence ID" value="ABF87285"/>
    <property type="gene ID" value="MXAN_2094"/>
</dbReference>
<dbReference type="AlphaFoldDB" id="Q1DAK1"/>
<dbReference type="Proteomes" id="UP000002402">
    <property type="component" value="Chromosome"/>
</dbReference>
<gene>
    <name evidence="2" type="ordered locus">MXAN_2094</name>
</gene>
<dbReference type="RefSeq" id="WP_011552177.1">
    <property type="nucleotide sequence ID" value="NC_008095.1"/>
</dbReference>
<dbReference type="InterPro" id="IPR045506">
    <property type="entry name" value="DUF6484"/>
</dbReference>
<organism evidence="2 3">
    <name type="scientific">Myxococcus xanthus (strain DK1622)</name>
    <dbReference type="NCBI Taxonomy" id="246197"/>
    <lineage>
        <taxon>Bacteria</taxon>
        <taxon>Pseudomonadati</taxon>
        <taxon>Myxococcota</taxon>
        <taxon>Myxococcia</taxon>
        <taxon>Myxococcales</taxon>
        <taxon>Cystobacterineae</taxon>
        <taxon>Myxococcaceae</taxon>
        <taxon>Myxococcus</taxon>
    </lineage>
</organism>
<dbReference type="OrthoDB" id="3078443at2"/>
<dbReference type="EMBL" id="CP000113">
    <property type="protein sequence ID" value="ABF87285.1"/>
    <property type="molecule type" value="Genomic_DNA"/>
</dbReference>
<dbReference type="STRING" id="246197.MXAN_2094"/>
<protein>
    <recommendedName>
        <fullName evidence="1">DUF6484 domain-containing protein</fullName>
    </recommendedName>
</protein>
<keyword evidence="3" id="KW-1185">Reference proteome</keyword>
<dbReference type="Pfam" id="PF20093">
    <property type="entry name" value="DUF6484"/>
    <property type="match status" value="1"/>
</dbReference>
<proteinExistence type="predicted"/>
<dbReference type="GeneID" id="41359500"/>
<evidence type="ECO:0000259" key="1">
    <source>
        <dbReference type="Pfam" id="PF20093"/>
    </source>
</evidence>
<dbReference type="HOGENOM" id="CLU_112468_0_0_7"/>